<dbReference type="PROSITE" id="PS00584">
    <property type="entry name" value="PFKB_KINASES_2"/>
    <property type="match status" value="1"/>
</dbReference>
<dbReference type="PANTHER" id="PTHR43085">
    <property type="entry name" value="HEXOKINASE FAMILY MEMBER"/>
    <property type="match status" value="1"/>
</dbReference>
<evidence type="ECO:0000256" key="2">
    <source>
        <dbReference type="ARBA" id="ARBA00022679"/>
    </source>
</evidence>
<dbReference type="PANTHER" id="PTHR43085:SF41">
    <property type="entry name" value="FRUCTOSELYSINE 6-KINASE"/>
    <property type="match status" value="1"/>
</dbReference>
<keyword evidence="2" id="KW-0808">Transferase</keyword>
<evidence type="ECO:0000259" key="4">
    <source>
        <dbReference type="Pfam" id="PF00294"/>
    </source>
</evidence>
<comment type="similarity">
    <text evidence="1">Belongs to the carbohydrate kinase PfkB family.</text>
</comment>
<accession>A0A1S7SC96</accession>
<dbReference type="SUPFAM" id="SSF53613">
    <property type="entry name" value="Ribokinase-like"/>
    <property type="match status" value="1"/>
</dbReference>
<gene>
    <name evidence="5" type="ORF">AGR4C_pa60004</name>
</gene>
<keyword evidence="3 5" id="KW-0418">Kinase</keyword>
<organism evidence="5 6">
    <name type="scientific">Agrobacterium tumefaciens str. Kerr 14</name>
    <dbReference type="NCBI Taxonomy" id="1183424"/>
    <lineage>
        <taxon>Bacteria</taxon>
        <taxon>Pseudomonadati</taxon>
        <taxon>Pseudomonadota</taxon>
        <taxon>Alphaproteobacteria</taxon>
        <taxon>Hyphomicrobiales</taxon>
        <taxon>Rhizobiaceae</taxon>
        <taxon>Rhizobium/Agrobacterium group</taxon>
        <taxon>Agrobacterium</taxon>
        <taxon>Agrobacterium tumefaciens complex</taxon>
    </lineage>
</organism>
<name>A0A1S7SC96_AGRTU</name>
<dbReference type="EMBL" id="FBWC01000037">
    <property type="protein sequence ID" value="CUX65690.1"/>
    <property type="molecule type" value="Genomic_DNA"/>
</dbReference>
<dbReference type="InterPro" id="IPR002173">
    <property type="entry name" value="Carboh/pur_kinase_PfkB_CS"/>
</dbReference>
<protein>
    <submittedName>
        <fullName evidence="5">Putative fructoselysine kinase</fullName>
    </submittedName>
</protein>
<sequence length="272" mass="29277">MRLLGLGDNTVDTYLDRKLQYPGGNAVNVAVMAKRLGLDSHYLGCLGSDVGGDLLLSSLAAEGVETPRVRRRSGQNARAFIGHRNGDRYFIRSIRGVRAEYELNDSDFAYIAEFDVVHTSIYSEIDDYLPKICPKKALSFDFSNRWTNDYLEKVLPSCRWAFLSASELPEGEVVSMLQFAASLGPEIVVATRGEKPCFGLFEGKLHVQEALPTTVADTLGAGDAFIAGVLTTLLKGNSFPNALQAGASNAALACQAEGGFGHGIAYEDGGEA</sequence>
<dbReference type="InterPro" id="IPR011611">
    <property type="entry name" value="PfkB_dom"/>
</dbReference>
<dbReference type="Gene3D" id="3.40.1190.20">
    <property type="match status" value="1"/>
</dbReference>
<dbReference type="InterPro" id="IPR050306">
    <property type="entry name" value="PfkB_Carbo_kinase"/>
</dbReference>
<dbReference type="AlphaFoldDB" id="A0A1S7SC96"/>
<dbReference type="InterPro" id="IPR029056">
    <property type="entry name" value="Ribokinase-like"/>
</dbReference>
<evidence type="ECO:0000256" key="1">
    <source>
        <dbReference type="ARBA" id="ARBA00010688"/>
    </source>
</evidence>
<dbReference type="Pfam" id="PF00294">
    <property type="entry name" value="PfkB"/>
    <property type="match status" value="1"/>
</dbReference>
<reference evidence="5 6" key="1">
    <citation type="submission" date="2016-01" db="EMBL/GenBank/DDBJ databases">
        <authorList>
            <person name="Oliw E.H."/>
        </authorList>
    </citation>
    <scope>NUCLEOTIDE SEQUENCE [LARGE SCALE GENOMIC DNA]</scope>
    <source>
        <strain evidence="5 6">Kerr 14</strain>
    </source>
</reference>
<proteinExistence type="inferred from homology"/>
<dbReference type="GO" id="GO:0016301">
    <property type="term" value="F:kinase activity"/>
    <property type="evidence" value="ECO:0007669"/>
    <property type="project" value="UniProtKB-KW"/>
</dbReference>
<dbReference type="RefSeq" id="WP_210190712.1">
    <property type="nucleotide sequence ID" value="NZ_LT009732.1"/>
</dbReference>
<evidence type="ECO:0000256" key="3">
    <source>
        <dbReference type="ARBA" id="ARBA00022777"/>
    </source>
</evidence>
<feature type="domain" description="Carbohydrate kinase PfkB" evidence="4">
    <location>
        <begin position="20"/>
        <end position="258"/>
    </location>
</feature>
<evidence type="ECO:0000313" key="6">
    <source>
        <dbReference type="Proteomes" id="UP000191897"/>
    </source>
</evidence>
<dbReference type="Proteomes" id="UP000191897">
    <property type="component" value="Unassembled WGS sequence"/>
</dbReference>
<evidence type="ECO:0000313" key="5">
    <source>
        <dbReference type="EMBL" id="CUX65690.1"/>
    </source>
</evidence>